<gene>
    <name evidence="1" type="ORF">Faunusvirus45_4</name>
</gene>
<accession>A0A3G4ZZM8</accession>
<dbReference type="EMBL" id="MK072176">
    <property type="protein sequence ID" value="AYV79744.1"/>
    <property type="molecule type" value="Genomic_DNA"/>
</dbReference>
<sequence length="251" mass="29175">MSVSIESTGLTNNENPWSIDTYRAKLDTYLERKKWVFFEDMISDTDTIKIIYDILLNKKIGDANKYIDKHIHIQGIPLFAGLYYHFLSNDNDNEDALRYWEIGNKNGCKYCPVNIANICITRRPEYDKENAAKWIEYICIAVERENIIAMEKLATYYAHKDRAAIGIKLFMKYYDRKIGGDTLIHSIGRLIYCNSAIFISLYEENKTLTETVAKQQEYIEELEVMPEGPKYTAAKQHFNESAELLDGSILF</sequence>
<reference evidence="1" key="1">
    <citation type="submission" date="2018-10" db="EMBL/GenBank/DDBJ databases">
        <title>Hidden diversity of soil giant viruses.</title>
        <authorList>
            <person name="Schulz F."/>
            <person name="Alteio L."/>
            <person name="Goudeau D."/>
            <person name="Ryan E.M."/>
            <person name="Malmstrom R.R."/>
            <person name="Blanchard J."/>
            <person name="Woyke T."/>
        </authorList>
    </citation>
    <scope>NUCLEOTIDE SEQUENCE</scope>
    <source>
        <strain evidence="1">FNV1</strain>
    </source>
</reference>
<evidence type="ECO:0000313" key="1">
    <source>
        <dbReference type="EMBL" id="AYV79744.1"/>
    </source>
</evidence>
<name>A0A3G4ZZM8_9VIRU</name>
<proteinExistence type="predicted"/>
<protein>
    <submittedName>
        <fullName evidence="1">Uncharacterized protein</fullName>
    </submittedName>
</protein>
<dbReference type="SUPFAM" id="SSF81901">
    <property type="entry name" value="HCP-like"/>
    <property type="match status" value="1"/>
</dbReference>
<organism evidence="1">
    <name type="scientific">Faunusvirus sp</name>
    <dbReference type="NCBI Taxonomy" id="2487766"/>
    <lineage>
        <taxon>Viruses</taxon>
        <taxon>Varidnaviria</taxon>
        <taxon>Bamfordvirae</taxon>
        <taxon>Nucleocytoviricota</taxon>
        <taxon>Megaviricetes</taxon>
        <taxon>Imitervirales</taxon>
        <taxon>Mimiviridae</taxon>
    </lineage>
</organism>